<name>A0A2P2MQN8_RHIMU</name>
<organism evidence="1">
    <name type="scientific">Rhizophora mucronata</name>
    <name type="common">Asiatic mangrove</name>
    <dbReference type="NCBI Taxonomy" id="61149"/>
    <lineage>
        <taxon>Eukaryota</taxon>
        <taxon>Viridiplantae</taxon>
        <taxon>Streptophyta</taxon>
        <taxon>Embryophyta</taxon>
        <taxon>Tracheophyta</taxon>
        <taxon>Spermatophyta</taxon>
        <taxon>Magnoliopsida</taxon>
        <taxon>eudicotyledons</taxon>
        <taxon>Gunneridae</taxon>
        <taxon>Pentapetalae</taxon>
        <taxon>rosids</taxon>
        <taxon>fabids</taxon>
        <taxon>Malpighiales</taxon>
        <taxon>Rhizophoraceae</taxon>
        <taxon>Rhizophora</taxon>
    </lineage>
</organism>
<sequence>MSKENQRSPSLGFTYPISIKEGEKWKCYIDGNAGGELERVIINLPSSTHQKV</sequence>
<dbReference type="AlphaFoldDB" id="A0A2P2MQN8"/>
<protein>
    <submittedName>
        <fullName evidence="1">Uncharacterized protein MANES_06G090800</fullName>
    </submittedName>
</protein>
<accession>A0A2P2MQN8</accession>
<evidence type="ECO:0000313" key="1">
    <source>
        <dbReference type="EMBL" id="MBX32522.1"/>
    </source>
</evidence>
<reference evidence="1" key="1">
    <citation type="submission" date="2018-02" db="EMBL/GenBank/DDBJ databases">
        <title>Rhizophora mucronata_Transcriptome.</title>
        <authorList>
            <person name="Meera S.P."/>
            <person name="Sreeshan A."/>
            <person name="Augustine A."/>
        </authorList>
    </citation>
    <scope>NUCLEOTIDE SEQUENCE</scope>
    <source>
        <tissue evidence="1">Leaf</tissue>
    </source>
</reference>
<dbReference type="EMBL" id="GGEC01052037">
    <property type="protein sequence ID" value="MBX32521.1"/>
    <property type="molecule type" value="Transcribed_RNA"/>
</dbReference>
<proteinExistence type="predicted"/>
<dbReference type="EMBL" id="GGEC01052038">
    <property type="protein sequence ID" value="MBX32522.1"/>
    <property type="molecule type" value="Transcribed_RNA"/>
</dbReference>